<protein>
    <submittedName>
        <fullName evidence="3">Protein kibra</fullName>
    </submittedName>
</protein>
<dbReference type="AlphaFoldDB" id="A0A183F3J6"/>
<name>A0A183F3J6_HELPZ</name>
<evidence type="ECO:0000313" key="2">
    <source>
        <dbReference type="Proteomes" id="UP000050761"/>
    </source>
</evidence>
<accession>A0A183F3J6</accession>
<dbReference type="EMBL" id="UZAH01000610">
    <property type="protein sequence ID" value="VDO19121.1"/>
    <property type="molecule type" value="Genomic_DNA"/>
</dbReference>
<dbReference type="OrthoDB" id="10067503at2759"/>
<organism evidence="2 3">
    <name type="scientific">Heligmosomoides polygyrus</name>
    <name type="common">Parasitic roundworm</name>
    <dbReference type="NCBI Taxonomy" id="6339"/>
    <lineage>
        <taxon>Eukaryota</taxon>
        <taxon>Metazoa</taxon>
        <taxon>Ecdysozoa</taxon>
        <taxon>Nematoda</taxon>
        <taxon>Chromadorea</taxon>
        <taxon>Rhabditida</taxon>
        <taxon>Rhabditina</taxon>
        <taxon>Rhabditomorpha</taxon>
        <taxon>Strongyloidea</taxon>
        <taxon>Heligmosomidae</taxon>
        <taxon>Heligmosomoides</taxon>
    </lineage>
</organism>
<dbReference type="Proteomes" id="UP000050761">
    <property type="component" value="Unassembled WGS sequence"/>
</dbReference>
<dbReference type="WBParaSite" id="HPBE_0000073801-mRNA-1">
    <property type="protein sequence ID" value="HPBE_0000073801-mRNA-1"/>
    <property type="gene ID" value="HPBE_0000073801"/>
</dbReference>
<reference evidence="1 2" key="1">
    <citation type="submission" date="2018-11" db="EMBL/GenBank/DDBJ databases">
        <authorList>
            <consortium name="Pathogen Informatics"/>
        </authorList>
    </citation>
    <scope>NUCLEOTIDE SEQUENCE [LARGE SCALE GENOMIC DNA]</scope>
</reference>
<proteinExistence type="predicted"/>
<reference evidence="3" key="2">
    <citation type="submission" date="2019-09" db="UniProtKB">
        <authorList>
            <consortium name="WormBaseParasite"/>
        </authorList>
    </citation>
    <scope>IDENTIFICATION</scope>
</reference>
<dbReference type="CDD" id="cd16364">
    <property type="entry name" value="T3SC_I-like"/>
    <property type="match status" value="1"/>
</dbReference>
<sequence>MERLLSRKQVLDDENDDMVEVDKISFTSFASSDDGDLRMSVQQSPIPSSFSDFKSASELSLHCQHRRESGCAEVLAETGTTGCEDFCYFQDEWIKNLYIHSDLPPLPEIVPKEPYWKALEEELIGLRQRDATVSRDLEETNMYLYSLRIALGAMEEARWLNDVSKDPELSRLAHEIDPRFPLAVHHIPASLESCGSSVSDAFLECGDFLAEPPCSPFDICDATSKPVFSKATRRSIRRPRAMDAVSPSRKPGITWSELSSITLER</sequence>
<gene>
    <name evidence="1" type="ORF">HPBE_LOCUS739</name>
</gene>
<evidence type="ECO:0000313" key="1">
    <source>
        <dbReference type="EMBL" id="VDO19121.1"/>
    </source>
</evidence>
<evidence type="ECO:0000313" key="3">
    <source>
        <dbReference type="WBParaSite" id="HPBE_0000073801-mRNA-1"/>
    </source>
</evidence>
<keyword evidence="2" id="KW-1185">Reference proteome</keyword>
<accession>A0A3P7TDW0</accession>